<organism evidence="10 11">
    <name type="scientific">Tritrichomonas musculus</name>
    <dbReference type="NCBI Taxonomy" id="1915356"/>
    <lineage>
        <taxon>Eukaryota</taxon>
        <taxon>Metamonada</taxon>
        <taxon>Parabasalia</taxon>
        <taxon>Tritrichomonadida</taxon>
        <taxon>Tritrichomonadidae</taxon>
        <taxon>Tritrichomonas</taxon>
    </lineage>
</organism>
<dbReference type="PANTHER" id="PTHR11533">
    <property type="entry name" value="PROTEASE M1 ZINC METALLOPROTEASE"/>
    <property type="match status" value="1"/>
</dbReference>
<evidence type="ECO:0000259" key="9">
    <source>
        <dbReference type="Pfam" id="PF17900"/>
    </source>
</evidence>
<dbReference type="InterPro" id="IPR045357">
    <property type="entry name" value="Aminopeptidase_N-like_N"/>
</dbReference>
<dbReference type="Gene3D" id="1.10.390.10">
    <property type="entry name" value="Neutral Protease Domain 2"/>
    <property type="match status" value="1"/>
</dbReference>
<name>A0ABR2JED2_9EUKA</name>
<feature type="domain" description="Aminopeptidase N-like N-terminal" evidence="9">
    <location>
        <begin position="11"/>
        <end position="180"/>
    </location>
</feature>
<evidence type="ECO:0000256" key="7">
    <source>
        <dbReference type="ARBA" id="ARBA00023049"/>
    </source>
</evidence>
<dbReference type="Proteomes" id="UP001470230">
    <property type="component" value="Unassembled WGS sequence"/>
</dbReference>
<comment type="cofactor">
    <cofactor evidence="1">
        <name>Zn(2+)</name>
        <dbReference type="ChEBI" id="CHEBI:29105"/>
    </cofactor>
</comment>
<evidence type="ECO:0000259" key="8">
    <source>
        <dbReference type="Pfam" id="PF01433"/>
    </source>
</evidence>
<reference evidence="10 11" key="1">
    <citation type="submission" date="2024-04" db="EMBL/GenBank/DDBJ databases">
        <title>Tritrichomonas musculus Genome.</title>
        <authorList>
            <person name="Alves-Ferreira E."/>
            <person name="Grigg M."/>
            <person name="Lorenzi H."/>
            <person name="Galac M."/>
        </authorList>
    </citation>
    <scope>NUCLEOTIDE SEQUENCE [LARGE SCALE GENOMIC DNA]</scope>
    <source>
        <strain evidence="10 11">EAF2021</strain>
    </source>
</reference>
<keyword evidence="5" id="KW-0378">Hydrolase</keyword>
<comment type="caution">
    <text evidence="10">The sequence shown here is derived from an EMBL/GenBank/DDBJ whole genome shotgun (WGS) entry which is preliminary data.</text>
</comment>
<dbReference type="InterPro" id="IPR042097">
    <property type="entry name" value="Aminopeptidase_N-like_N_sf"/>
</dbReference>
<evidence type="ECO:0000256" key="5">
    <source>
        <dbReference type="ARBA" id="ARBA00022801"/>
    </source>
</evidence>
<keyword evidence="3" id="KW-0645">Protease</keyword>
<dbReference type="Pfam" id="PF01433">
    <property type="entry name" value="Peptidase_M1"/>
    <property type="match status" value="1"/>
</dbReference>
<dbReference type="InterPro" id="IPR014782">
    <property type="entry name" value="Peptidase_M1_dom"/>
</dbReference>
<evidence type="ECO:0000256" key="1">
    <source>
        <dbReference type="ARBA" id="ARBA00001947"/>
    </source>
</evidence>
<comment type="similarity">
    <text evidence="2">Belongs to the peptidase M1 family.</text>
</comment>
<evidence type="ECO:0000256" key="6">
    <source>
        <dbReference type="ARBA" id="ARBA00022833"/>
    </source>
</evidence>
<sequence>MFQRLPRNYTPKHYDLFVHMTTADTPFDASVTITFKKNEDSDKAYLNIYSNITIKSVTQNQVSLTYEVDYPLLIINQSTNPDQDISSYPITIDYTLKPILTEYQGFYPNDGCFFTKFEPNHAHRFLPCFDDPIVRSTFSVKIQIPSNLTGLSNMPIKTESTIGEDKLITFQKTPPMCTYLLAVFVGKFSSIEGRTKSGTPVIFYSEEGREGEIQKFLGAAIHAVNWMEEKTQTKYQLPVLQLLSHPGLKTGMENYGLIALRDYTRGGDVLYNTLIVMHEVSHLWFGDLVSVKWWNSVWLNEGFAQYLMYLILRDFSDEYSNEALKIFIENDGIRCLQYVNSERIVVDENEINFEERVLKSVIYIKGAFVLKMFSDIYGEDIFFKVCSFWMDQYQNKSADIHEFIKAANNVLQKNCSNFFYPWLTKVGFPIVKVAEIYENEENKNVVGIKLSQKSFSGDIYQFKISIVYEEKGEVKKMGVLMDKEEQDVMLNFDWLYVNDGFNSLCAPLYSKSLLEKLCEAKKCGKIDDDNSMLIRYSIRYASKQCEVEKDVLDLIKEYF</sequence>
<dbReference type="Pfam" id="PF17900">
    <property type="entry name" value="Peptidase_M1_N"/>
    <property type="match status" value="1"/>
</dbReference>
<evidence type="ECO:0000256" key="2">
    <source>
        <dbReference type="ARBA" id="ARBA00010136"/>
    </source>
</evidence>
<keyword evidence="6" id="KW-0862">Zinc</keyword>
<feature type="domain" description="Peptidase M1 membrane alanine aminopeptidase" evidence="8">
    <location>
        <begin position="219"/>
        <end position="422"/>
    </location>
</feature>
<evidence type="ECO:0000256" key="4">
    <source>
        <dbReference type="ARBA" id="ARBA00022723"/>
    </source>
</evidence>
<dbReference type="PRINTS" id="PR00756">
    <property type="entry name" value="ALADIPTASE"/>
</dbReference>
<gene>
    <name evidence="10" type="ORF">M9Y10_006323</name>
</gene>
<evidence type="ECO:0000313" key="10">
    <source>
        <dbReference type="EMBL" id="KAK8876135.1"/>
    </source>
</evidence>
<protein>
    <submittedName>
        <fullName evidence="10">Uncharacterized protein</fullName>
    </submittedName>
</protein>
<evidence type="ECO:0000256" key="3">
    <source>
        <dbReference type="ARBA" id="ARBA00022670"/>
    </source>
</evidence>
<keyword evidence="7" id="KW-0482">Metalloprotease</keyword>
<proteinExistence type="inferred from homology"/>
<dbReference type="SUPFAM" id="SSF55486">
    <property type="entry name" value="Metalloproteases ('zincins'), catalytic domain"/>
    <property type="match status" value="1"/>
</dbReference>
<dbReference type="InterPro" id="IPR001930">
    <property type="entry name" value="Peptidase_M1"/>
</dbReference>
<accession>A0ABR2JED2</accession>
<evidence type="ECO:0000313" key="11">
    <source>
        <dbReference type="Proteomes" id="UP001470230"/>
    </source>
</evidence>
<keyword evidence="11" id="KW-1185">Reference proteome</keyword>
<dbReference type="Gene3D" id="2.60.40.1730">
    <property type="entry name" value="tricorn interacting facor f3 domain"/>
    <property type="match status" value="1"/>
</dbReference>
<dbReference type="PANTHER" id="PTHR11533:SF299">
    <property type="entry name" value="AMINOPEPTIDASE"/>
    <property type="match status" value="1"/>
</dbReference>
<dbReference type="InterPro" id="IPR050344">
    <property type="entry name" value="Peptidase_M1_aminopeptidases"/>
</dbReference>
<keyword evidence="4" id="KW-0479">Metal-binding</keyword>
<dbReference type="InterPro" id="IPR027268">
    <property type="entry name" value="Peptidase_M4/M1_CTD_sf"/>
</dbReference>
<dbReference type="EMBL" id="JAPFFF010000012">
    <property type="protein sequence ID" value="KAK8876135.1"/>
    <property type="molecule type" value="Genomic_DNA"/>
</dbReference>
<dbReference type="SUPFAM" id="SSF63737">
    <property type="entry name" value="Leukotriene A4 hydrolase N-terminal domain"/>
    <property type="match status" value="1"/>
</dbReference>